<comment type="caution">
    <text evidence="2">The sequence shown here is derived from an EMBL/GenBank/DDBJ whole genome shotgun (WGS) entry which is preliminary data.</text>
</comment>
<keyword evidence="2" id="KW-0413">Isomerase</keyword>
<dbReference type="AlphaFoldDB" id="A0A4Q9R7G3"/>
<organism evidence="2 5">
    <name type="scientific">Phytopseudomonas dryadis</name>
    <dbReference type="NCBI Taxonomy" id="2487520"/>
    <lineage>
        <taxon>Bacteria</taxon>
        <taxon>Pseudomonadati</taxon>
        <taxon>Pseudomonadota</taxon>
        <taxon>Gammaproteobacteria</taxon>
        <taxon>Pseudomonadales</taxon>
        <taxon>Pseudomonadaceae</taxon>
        <taxon>Phytopseudomonas</taxon>
    </lineage>
</organism>
<accession>A0A4Q9R7G3</accession>
<feature type="domain" description="DUF6436" evidence="1">
    <location>
        <begin position="54"/>
        <end position="201"/>
    </location>
</feature>
<evidence type="ECO:0000313" key="2">
    <source>
        <dbReference type="EMBL" id="TBU96368.1"/>
    </source>
</evidence>
<dbReference type="EMBL" id="QJUM01000035">
    <property type="protein sequence ID" value="TBV00898.1"/>
    <property type="molecule type" value="Genomic_DNA"/>
</dbReference>
<evidence type="ECO:0000313" key="5">
    <source>
        <dbReference type="Proteomes" id="UP000293172"/>
    </source>
</evidence>
<dbReference type="OrthoDB" id="8897581at2"/>
<name>A0A4Q9R7G3_9GAMM</name>
<evidence type="ECO:0000313" key="4">
    <source>
        <dbReference type="Proteomes" id="UP000291334"/>
    </source>
</evidence>
<dbReference type="Proteomes" id="UP000291334">
    <property type="component" value="Unassembled WGS sequence"/>
</dbReference>
<reference evidence="4 5" key="1">
    <citation type="submission" date="2018-06" db="EMBL/GenBank/DDBJ databases">
        <title>Three novel Pseudomonas species isolated from symptomatic oak.</title>
        <authorList>
            <person name="Bueno-Gonzalez V."/>
            <person name="Brady C."/>
        </authorList>
    </citation>
    <scope>NUCLEOTIDE SEQUENCE [LARGE SCALE GENOMIC DNA]</scope>
    <source>
        <strain evidence="3 4">P26B</strain>
        <strain evidence="2 5">P6B</strain>
    </source>
</reference>
<proteinExistence type="predicted"/>
<evidence type="ECO:0000259" key="1">
    <source>
        <dbReference type="Pfam" id="PF20029"/>
    </source>
</evidence>
<keyword evidence="4" id="KW-1185">Reference proteome</keyword>
<protein>
    <submittedName>
        <fullName evidence="2">Thiol-disulfide isomerase</fullName>
    </submittedName>
</protein>
<dbReference type="Pfam" id="PF20029">
    <property type="entry name" value="DUF6436"/>
    <property type="match status" value="1"/>
</dbReference>
<sequence>MSLNRASMHNVPSKRFLLILCLLAALAVLAIAVWSWSRFGVAYLRPFSEQDQQAVFFQGGGLRLPDELAGPGPIRVVHFWDPQCPCHKETDAHLNYLISLYRFSGVEFYSVQKPGSEGEMLPFLRGKLTPLESLEGMQAIPASPAIAIWDQAGRLAYAGPYSEGLVCNSSNSFVEPILDALSANRPVSAANTMAVGCYCDWASGGRP</sequence>
<dbReference type="InterPro" id="IPR045494">
    <property type="entry name" value="DUF6436"/>
</dbReference>
<dbReference type="Proteomes" id="UP000293172">
    <property type="component" value="Unassembled WGS sequence"/>
</dbReference>
<evidence type="ECO:0000313" key="3">
    <source>
        <dbReference type="EMBL" id="TBV00898.1"/>
    </source>
</evidence>
<gene>
    <name evidence="3" type="ORF">DNK34_22535</name>
    <name evidence="2" type="ORF">DNK44_04250</name>
</gene>
<dbReference type="Gene3D" id="3.40.30.10">
    <property type="entry name" value="Glutaredoxin"/>
    <property type="match status" value="1"/>
</dbReference>
<dbReference type="InterPro" id="IPR036249">
    <property type="entry name" value="Thioredoxin-like_sf"/>
</dbReference>
<dbReference type="EMBL" id="QJUL01000004">
    <property type="protein sequence ID" value="TBU96368.1"/>
    <property type="molecule type" value="Genomic_DNA"/>
</dbReference>
<dbReference type="SUPFAM" id="SSF52833">
    <property type="entry name" value="Thioredoxin-like"/>
    <property type="match status" value="1"/>
</dbReference>
<dbReference type="GO" id="GO:0016853">
    <property type="term" value="F:isomerase activity"/>
    <property type="evidence" value="ECO:0007669"/>
    <property type="project" value="UniProtKB-KW"/>
</dbReference>